<gene>
    <name evidence="7" type="ORF">C0Q70_02734</name>
</gene>
<evidence type="ECO:0000256" key="1">
    <source>
        <dbReference type="ARBA" id="ARBA00004123"/>
    </source>
</evidence>
<evidence type="ECO:0000256" key="3">
    <source>
        <dbReference type="ARBA" id="ARBA00023015"/>
    </source>
</evidence>
<keyword evidence="6" id="KW-0539">Nucleus</keyword>
<dbReference type="Gene3D" id="2.60.40.1490">
    <property type="entry name" value="Histone chaperone ASF1-like"/>
    <property type="match status" value="1"/>
</dbReference>
<dbReference type="GO" id="GO:0000785">
    <property type="term" value="C:chromatin"/>
    <property type="evidence" value="ECO:0007669"/>
    <property type="project" value="TreeGrafter"/>
</dbReference>
<organism evidence="7 8">
    <name type="scientific">Pomacea canaliculata</name>
    <name type="common">Golden apple snail</name>
    <dbReference type="NCBI Taxonomy" id="400727"/>
    <lineage>
        <taxon>Eukaryota</taxon>
        <taxon>Metazoa</taxon>
        <taxon>Spiralia</taxon>
        <taxon>Lophotrochozoa</taxon>
        <taxon>Mollusca</taxon>
        <taxon>Gastropoda</taxon>
        <taxon>Caenogastropoda</taxon>
        <taxon>Architaenioglossa</taxon>
        <taxon>Ampullarioidea</taxon>
        <taxon>Ampullariidae</taxon>
        <taxon>Pomacea</taxon>
    </lineage>
</organism>
<sequence>MCGFVLDLEWKIIYVGSAESMECDQILDTILVGPVPGGSHMFMFEAGPPDTSSIPVADVLGVTVVLLTCSYQGQEFIRVGYFVNNEYEDPEFKENPPAVPLFDKITRNILAEKPRVTRFNIQWHSEQVQQQQQQSHDMEDFNDLENIEPGMNTESVSNLMENSLAMPVLGSKTEESVDSLEKMCSFVPE</sequence>
<keyword evidence="4" id="KW-0804">Transcription</keyword>
<dbReference type="GO" id="GO:0006335">
    <property type="term" value="P:DNA replication-dependent chromatin assembly"/>
    <property type="evidence" value="ECO:0007669"/>
    <property type="project" value="TreeGrafter"/>
</dbReference>
<evidence type="ECO:0000313" key="8">
    <source>
        <dbReference type="Proteomes" id="UP000245119"/>
    </source>
</evidence>
<evidence type="ECO:0000256" key="5">
    <source>
        <dbReference type="ARBA" id="ARBA00023186"/>
    </source>
</evidence>
<comment type="similarity">
    <text evidence="2">Belongs to the ASF1 family.</text>
</comment>
<evidence type="ECO:0000256" key="4">
    <source>
        <dbReference type="ARBA" id="ARBA00023163"/>
    </source>
</evidence>
<dbReference type="InterPro" id="IPR006818">
    <property type="entry name" value="ASF1-like"/>
</dbReference>
<name>A0A2T7PQR3_POMCA</name>
<evidence type="ECO:0000313" key="7">
    <source>
        <dbReference type="EMBL" id="PVD35771.1"/>
    </source>
</evidence>
<dbReference type="GO" id="GO:0042393">
    <property type="term" value="F:histone binding"/>
    <property type="evidence" value="ECO:0007669"/>
    <property type="project" value="TreeGrafter"/>
</dbReference>
<dbReference type="SUPFAM" id="SSF101546">
    <property type="entry name" value="ASF1-like"/>
    <property type="match status" value="1"/>
</dbReference>
<keyword evidence="5" id="KW-0143">Chaperone</keyword>
<accession>A0A2T7PQR3</accession>
<keyword evidence="8" id="KW-1185">Reference proteome</keyword>
<dbReference type="PANTHER" id="PTHR12040:SF0">
    <property type="entry name" value="HISTONE CHAPERONE ASF1"/>
    <property type="match status" value="1"/>
</dbReference>
<dbReference type="AlphaFoldDB" id="A0A2T7PQR3"/>
<evidence type="ECO:0000256" key="6">
    <source>
        <dbReference type="ARBA" id="ARBA00023242"/>
    </source>
</evidence>
<dbReference type="Pfam" id="PF04729">
    <property type="entry name" value="ASF1_hist_chap"/>
    <property type="match status" value="1"/>
</dbReference>
<dbReference type="OrthoDB" id="29755at2759"/>
<dbReference type="EMBL" id="PZQS01000002">
    <property type="protein sequence ID" value="PVD35771.1"/>
    <property type="molecule type" value="Genomic_DNA"/>
</dbReference>
<reference evidence="7 8" key="1">
    <citation type="submission" date="2018-04" db="EMBL/GenBank/DDBJ databases">
        <title>The genome of golden apple snail Pomacea canaliculata provides insight into stress tolerance and invasive adaptation.</title>
        <authorList>
            <person name="Liu C."/>
            <person name="Liu B."/>
            <person name="Ren Y."/>
            <person name="Zhang Y."/>
            <person name="Wang H."/>
            <person name="Li S."/>
            <person name="Jiang F."/>
            <person name="Yin L."/>
            <person name="Zhang G."/>
            <person name="Qian W."/>
            <person name="Fan W."/>
        </authorList>
    </citation>
    <scope>NUCLEOTIDE SEQUENCE [LARGE SCALE GENOMIC DNA]</scope>
    <source>
        <strain evidence="7">SZHN2017</strain>
        <tissue evidence="7">Muscle</tissue>
    </source>
</reference>
<comment type="subcellular location">
    <subcellularLocation>
        <location evidence="1">Nucleus</location>
    </subcellularLocation>
</comment>
<evidence type="ECO:0008006" key="9">
    <source>
        <dbReference type="Google" id="ProtNLM"/>
    </source>
</evidence>
<keyword evidence="3" id="KW-0805">Transcription regulation</keyword>
<protein>
    <recommendedName>
        <fullName evidence="9">Anti-silencing function protein 1</fullName>
    </recommendedName>
</protein>
<dbReference type="PANTHER" id="PTHR12040">
    <property type="entry name" value="ANTI-SILENCING PROTEIN 1"/>
    <property type="match status" value="1"/>
</dbReference>
<proteinExistence type="inferred from homology"/>
<evidence type="ECO:0000256" key="2">
    <source>
        <dbReference type="ARBA" id="ARBA00006051"/>
    </source>
</evidence>
<comment type="caution">
    <text evidence="7">The sequence shown here is derived from an EMBL/GenBank/DDBJ whole genome shotgun (WGS) entry which is preliminary data.</text>
</comment>
<dbReference type="GO" id="GO:0005634">
    <property type="term" value="C:nucleus"/>
    <property type="evidence" value="ECO:0007669"/>
    <property type="project" value="UniProtKB-SubCell"/>
</dbReference>
<dbReference type="InterPro" id="IPR036747">
    <property type="entry name" value="ASF1-like_sf"/>
</dbReference>
<dbReference type="Proteomes" id="UP000245119">
    <property type="component" value="Linkage Group LG2"/>
</dbReference>
<dbReference type="STRING" id="400727.A0A2T7PQR3"/>